<evidence type="ECO:0000313" key="1">
    <source>
        <dbReference type="EMBL" id="CAH1987843.1"/>
    </source>
</evidence>
<gene>
    <name evidence="1" type="ORF">ACAOBT_LOCUS18107</name>
</gene>
<protein>
    <submittedName>
        <fullName evidence="1">Uncharacterized protein</fullName>
    </submittedName>
</protein>
<accession>A0A9P0L320</accession>
<evidence type="ECO:0000313" key="2">
    <source>
        <dbReference type="Proteomes" id="UP001152888"/>
    </source>
</evidence>
<name>A0A9P0L320_ACAOB</name>
<organism evidence="1 2">
    <name type="scientific">Acanthoscelides obtectus</name>
    <name type="common">Bean weevil</name>
    <name type="synonym">Bruchus obtectus</name>
    <dbReference type="NCBI Taxonomy" id="200917"/>
    <lineage>
        <taxon>Eukaryota</taxon>
        <taxon>Metazoa</taxon>
        <taxon>Ecdysozoa</taxon>
        <taxon>Arthropoda</taxon>
        <taxon>Hexapoda</taxon>
        <taxon>Insecta</taxon>
        <taxon>Pterygota</taxon>
        <taxon>Neoptera</taxon>
        <taxon>Endopterygota</taxon>
        <taxon>Coleoptera</taxon>
        <taxon>Polyphaga</taxon>
        <taxon>Cucujiformia</taxon>
        <taxon>Chrysomeloidea</taxon>
        <taxon>Chrysomelidae</taxon>
        <taxon>Bruchinae</taxon>
        <taxon>Bruchini</taxon>
        <taxon>Acanthoscelides</taxon>
    </lineage>
</organism>
<dbReference type="AlphaFoldDB" id="A0A9P0L320"/>
<reference evidence="1" key="1">
    <citation type="submission" date="2022-03" db="EMBL/GenBank/DDBJ databases">
        <authorList>
            <person name="Sayadi A."/>
        </authorList>
    </citation>
    <scope>NUCLEOTIDE SEQUENCE</scope>
</reference>
<dbReference type="Proteomes" id="UP001152888">
    <property type="component" value="Unassembled WGS sequence"/>
</dbReference>
<dbReference type="EMBL" id="CAKOFQ010007029">
    <property type="protein sequence ID" value="CAH1987843.1"/>
    <property type="molecule type" value="Genomic_DNA"/>
</dbReference>
<sequence>MVGKRDAVAAAPPLPSGSLAAAAAAAAALFVAAVSNELTLKKWSPRTPPHKLITSCMSKKHPKIASHRLNRVALYGLEPAVTERQTIEGLLAPAVARGWLEANIH</sequence>
<comment type="caution">
    <text evidence="1">The sequence shown here is derived from an EMBL/GenBank/DDBJ whole genome shotgun (WGS) entry which is preliminary data.</text>
</comment>
<keyword evidence="2" id="KW-1185">Reference proteome</keyword>
<proteinExistence type="predicted"/>